<dbReference type="AlphaFoldDB" id="A0A5B0VEX9"/>
<name>A0A5B0VEX9_9GAMM</name>
<accession>A0A5B0VEX9</accession>
<dbReference type="CDD" id="cd01029">
    <property type="entry name" value="TOPRIM_primases"/>
    <property type="match status" value="1"/>
</dbReference>
<dbReference type="InterPro" id="IPR034154">
    <property type="entry name" value="TOPRIM_DnaG/twinkle"/>
</dbReference>
<keyword evidence="5" id="KW-1185">Reference proteome</keyword>
<dbReference type="Pfam" id="PF13362">
    <property type="entry name" value="Toprim_3"/>
    <property type="match status" value="1"/>
</dbReference>
<dbReference type="Pfam" id="PF23639">
    <property type="entry name" value="DUF7146"/>
    <property type="match status" value="1"/>
</dbReference>
<evidence type="ECO:0000313" key="5">
    <source>
        <dbReference type="Proteomes" id="UP000323161"/>
    </source>
</evidence>
<evidence type="ECO:0000259" key="1">
    <source>
        <dbReference type="Pfam" id="PF08273"/>
    </source>
</evidence>
<dbReference type="Proteomes" id="UP000323161">
    <property type="component" value="Unassembled WGS sequence"/>
</dbReference>
<gene>
    <name evidence="4" type="ORF">FWJ25_12155</name>
</gene>
<dbReference type="GO" id="GO:0008270">
    <property type="term" value="F:zinc ion binding"/>
    <property type="evidence" value="ECO:0007669"/>
    <property type="project" value="InterPro"/>
</dbReference>
<feature type="domain" description="Toprim" evidence="2">
    <location>
        <begin position="255"/>
        <end position="351"/>
    </location>
</feature>
<proteinExistence type="predicted"/>
<dbReference type="EMBL" id="VTUU01000005">
    <property type="protein sequence ID" value="KAA1173236.1"/>
    <property type="molecule type" value="Genomic_DNA"/>
</dbReference>
<evidence type="ECO:0000313" key="4">
    <source>
        <dbReference type="EMBL" id="KAA1173236.1"/>
    </source>
</evidence>
<feature type="domain" description="DNA primase/helicase Gp4 N-terminal Bacteriophage T7-like" evidence="1">
    <location>
        <begin position="48"/>
        <end position="75"/>
    </location>
</feature>
<dbReference type="GO" id="GO:0004386">
    <property type="term" value="F:helicase activity"/>
    <property type="evidence" value="ECO:0007669"/>
    <property type="project" value="InterPro"/>
</dbReference>
<dbReference type="InterPro" id="IPR013237">
    <property type="entry name" value="Phage_T7_Gp4_N"/>
</dbReference>
<organism evidence="4 5">
    <name type="scientific">Marinobacter salinexigens</name>
    <dbReference type="NCBI Taxonomy" id="2919747"/>
    <lineage>
        <taxon>Bacteria</taxon>
        <taxon>Pseudomonadati</taxon>
        <taxon>Pseudomonadota</taxon>
        <taxon>Gammaproteobacteria</taxon>
        <taxon>Pseudomonadales</taxon>
        <taxon>Marinobacteraceae</taxon>
        <taxon>Marinobacter</taxon>
    </lineage>
</organism>
<dbReference type="Pfam" id="PF08273">
    <property type="entry name" value="Zn_Ribbon_Prim"/>
    <property type="match status" value="1"/>
</dbReference>
<comment type="caution">
    <text evidence="4">The sequence shown here is derived from an EMBL/GenBank/DDBJ whole genome shotgun (WGS) entry which is preliminary data.</text>
</comment>
<evidence type="ECO:0008006" key="6">
    <source>
        <dbReference type="Google" id="ProtNLM"/>
    </source>
</evidence>
<feature type="domain" description="DUF7146" evidence="3">
    <location>
        <begin position="133"/>
        <end position="226"/>
    </location>
</feature>
<reference evidence="4 5" key="1">
    <citation type="submission" date="2019-08" db="EMBL/GenBank/DDBJ databases">
        <title>Marinobacter ZYF650 sp. nov., a marine bacterium isolated from seawater of the Mariana trench.</title>
        <authorList>
            <person name="Ahmad W."/>
        </authorList>
    </citation>
    <scope>NUCLEOTIDE SEQUENCE [LARGE SCALE GENOMIC DNA]</scope>
    <source>
        <strain evidence="4 5">ZYF650</strain>
    </source>
</reference>
<protein>
    <recommendedName>
        <fullName evidence="6">Toprim domain-containing protein</fullName>
    </recommendedName>
</protein>
<sequence length="371" mass="41368">MSLEKFTVWRRTMEKRNSTALKRRMEGRWLSAFLALAPALETAVNKLGQNVPCPVDGGTDGFRLFRDANTTGGGVKQAWRVIPEGIDMLMWVNDWSFTKTYDELEAFLGGRIVDAKPIRTPKTQIQDDSKLRLWLNQIWGGALPLNDLRSYPARAYFERRSLRTAAMLADDLRFHPSLNYVGADGQTLGQYGAILGLVRNNAGEPVSIHRTFITKSGLKVEFSDGKNKSRKLTPAVNKESRGRQIRVNPVKGTVMGVAEGLETALAVTLMTQLPVWPTLSTTMMQSFLPPEWVEKVLIFVDKDRNQAGEVAANTLAEKLSLLGLDVQLILPSIPMLESDSKGVDWADQLKRDPSGFSQIGNLLRDRPRQTA</sequence>
<dbReference type="InterPro" id="IPR006171">
    <property type="entry name" value="TOPRIM_dom"/>
</dbReference>
<evidence type="ECO:0000259" key="2">
    <source>
        <dbReference type="Pfam" id="PF13362"/>
    </source>
</evidence>
<evidence type="ECO:0000259" key="3">
    <source>
        <dbReference type="Pfam" id="PF23639"/>
    </source>
</evidence>
<dbReference type="InterPro" id="IPR055570">
    <property type="entry name" value="DUF7146"/>
</dbReference>